<dbReference type="GeneID" id="83016897"/>
<reference evidence="5 6" key="1">
    <citation type="submission" date="2018-08" db="EMBL/GenBank/DDBJ databases">
        <title>A genome reference for cultivated species of the human gut microbiota.</title>
        <authorList>
            <person name="Zou Y."/>
            <person name="Xue W."/>
            <person name="Luo G."/>
        </authorList>
    </citation>
    <scope>NUCLEOTIDE SEQUENCE [LARGE SCALE GENOMIC DNA]</scope>
    <source>
        <strain evidence="5 6">AF24-29</strain>
    </source>
</reference>
<dbReference type="RefSeq" id="WP_117896064.1">
    <property type="nucleotide sequence ID" value="NZ_CABJCV010000027.1"/>
</dbReference>
<sequence length="159" mass="18534">MIVQDLNAGEMLQWYARYREAYSKYCCRAIIKEPFSPNEMNLLIFLSNNPHMDTAKVLTVTLGVSKSLVCRSVDSLMQKGYLRGEVDPRDHRITHLILTEKAAPIIQTLQENWTRFAQRVTQAISQEDLETYKRVNQQLIQNIQRLADADFDREETIEK</sequence>
<gene>
    <name evidence="5" type="ORF">DWY25_15985</name>
</gene>
<protein>
    <submittedName>
        <fullName evidence="5">MarR family transcriptional regulator</fullName>
    </submittedName>
</protein>
<name>A0A412FJZ5_9FIRM</name>
<dbReference type="InterPro" id="IPR036388">
    <property type="entry name" value="WH-like_DNA-bd_sf"/>
</dbReference>
<keyword evidence="6" id="KW-1185">Reference proteome</keyword>
<feature type="domain" description="HTH marR-type" evidence="4">
    <location>
        <begin position="1"/>
        <end position="141"/>
    </location>
</feature>
<dbReference type="GO" id="GO:0003700">
    <property type="term" value="F:DNA-binding transcription factor activity"/>
    <property type="evidence" value="ECO:0007669"/>
    <property type="project" value="InterPro"/>
</dbReference>
<dbReference type="EMBL" id="QRUP01000027">
    <property type="protein sequence ID" value="RGR68495.1"/>
    <property type="molecule type" value="Genomic_DNA"/>
</dbReference>
<dbReference type="AlphaFoldDB" id="A0A412FJZ5"/>
<dbReference type="PRINTS" id="PR00598">
    <property type="entry name" value="HTHMARR"/>
</dbReference>
<keyword evidence="3" id="KW-0804">Transcription</keyword>
<keyword evidence="2" id="KW-0238">DNA-binding</keyword>
<organism evidence="5 6">
    <name type="scientific">Holdemania filiformis</name>
    <dbReference type="NCBI Taxonomy" id="61171"/>
    <lineage>
        <taxon>Bacteria</taxon>
        <taxon>Bacillati</taxon>
        <taxon>Bacillota</taxon>
        <taxon>Erysipelotrichia</taxon>
        <taxon>Erysipelotrichales</taxon>
        <taxon>Erysipelotrichaceae</taxon>
        <taxon>Holdemania</taxon>
    </lineage>
</organism>
<dbReference type="PANTHER" id="PTHR42756:SF1">
    <property type="entry name" value="TRANSCRIPTIONAL REPRESSOR OF EMRAB OPERON"/>
    <property type="match status" value="1"/>
</dbReference>
<accession>A0A412FJZ5</accession>
<dbReference type="PANTHER" id="PTHR42756">
    <property type="entry name" value="TRANSCRIPTIONAL REGULATOR, MARR"/>
    <property type="match status" value="1"/>
</dbReference>
<dbReference type="SUPFAM" id="SSF46785">
    <property type="entry name" value="Winged helix' DNA-binding domain"/>
    <property type="match status" value="1"/>
</dbReference>
<evidence type="ECO:0000256" key="3">
    <source>
        <dbReference type="ARBA" id="ARBA00023163"/>
    </source>
</evidence>
<dbReference type="SMART" id="SM00347">
    <property type="entry name" value="HTH_MARR"/>
    <property type="match status" value="1"/>
</dbReference>
<evidence type="ECO:0000313" key="6">
    <source>
        <dbReference type="Proteomes" id="UP000284178"/>
    </source>
</evidence>
<dbReference type="InterPro" id="IPR000835">
    <property type="entry name" value="HTH_MarR-typ"/>
</dbReference>
<dbReference type="Gene3D" id="1.10.10.10">
    <property type="entry name" value="Winged helix-like DNA-binding domain superfamily/Winged helix DNA-binding domain"/>
    <property type="match status" value="1"/>
</dbReference>
<dbReference type="GO" id="GO:0003677">
    <property type="term" value="F:DNA binding"/>
    <property type="evidence" value="ECO:0007669"/>
    <property type="project" value="UniProtKB-KW"/>
</dbReference>
<evidence type="ECO:0000259" key="4">
    <source>
        <dbReference type="PROSITE" id="PS50995"/>
    </source>
</evidence>
<evidence type="ECO:0000313" key="5">
    <source>
        <dbReference type="EMBL" id="RGR68495.1"/>
    </source>
</evidence>
<evidence type="ECO:0000256" key="1">
    <source>
        <dbReference type="ARBA" id="ARBA00023015"/>
    </source>
</evidence>
<dbReference type="Pfam" id="PF12802">
    <property type="entry name" value="MarR_2"/>
    <property type="match status" value="1"/>
</dbReference>
<keyword evidence="1" id="KW-0805">Transcription regulation</keyword>
<dbReference type="Proteomes" id="UP000284178">
    <property type="component" value="Unassembled WGS sequence"/>
</dbReference>
<comment type="caution">
    <text evidence="5">The sequence shown here is derived from an EMBL/GenBank/DDBJ whole genome shotgun (WGS) entry which is preliminary data.</text>
</comment>
<dbReference type="PROSITE" id="PS50995">
    <property type="entry name" value="HTH_MARR_2"/>
    <property type="match status" value="1"/>
</dbReference>
<dbReference type="InterPro" id="IPR036390">
    <property type="entry name" value="WH_DNA-bd_sf"/>
</dbReference>
<proteinExistence type="predicted"/>
<evidence type="ECO:0000256" key="2">
    <source>
        <dbReference type="ARBA" id="ARBA00023125"/>
    </source>
</evidence>